<organism evidence="2 3">
    <name type="scientific">Streptomyces xiamenensis</name>
    <dbReference type="NCBI Taxonomy" id="408015"/>
    <lineage>
        <taxon>Bacteria</taxon>
        <taxon>Bacillati</taxon>
        <taxon>Actinomycetota</taxon>
        <taxon>Actinomycetes</taxon>
        <taxon>Kitasatosporales</taxon>
        <taxon>Streptomycetaceae</taxon>
        <taxon>Streptomyces</taxon>
    </lineage>
</organism>
<dbReference type="AlphaFoldDB" id="A0A0F7CPM0"/>
<keyword evidence="2" id="KW-0238">DNA-binding</keyword>
<dbReference type="EMBL" id="CP009922">
    <property type="protein sequence ID" value="AKG44896.1"/>
    <property type="molecule type" value="Genomic_DNA"/>
</dbReference>
<feature type="domain" description="HTH cro/C1-type" evidence="1">
    <location>
        <begin position="20"/>
        <end position="77"/>
    </location>
</feature>
<dbReference type="SUPFAM" id="SSF47413">
    <property type="entry name" value="lambda repressor-like DNA-binding domains"/>
    <property type="match status" value="1"/>
</dbReference>
<sequence length="279" mass="31510">MELTGEENGLTPEERLGRRVRELREQRNLSLRGLSKEVGGYSYSYIHRVESGRQKPSSALVRTLDEFFGTCGTLAELYGLSREMYIARYSRDIVRRENDAIRIQVFASSVIPGLLQTEAYARELIRAGLPEADDEDLNARVASRMFRKRIFERADPPFFWGILDEAALRRPTSDKAVMREQLGHLLSYAGNPYVTVLVLPFEEGLHPVLGGSLTLLTLRTGATVGLVESFDSGDAVQSPRRIVELTQRFDLARSMALSQSKSLDLIRDYLKEYEGDKDS</sequence>
<name>A0A0F7CPM0_9ACTN</name>
<dbReference type="Pfam" id="PF13560">
    <property type="entry name" value="HTH_31"/>
    <property type="match status" value="1"/>
</dbReference>
<dbReference type="KEGG" id="sxi:SXIM_35120"/>
<dbReference type="GO" id="GO:0003677">
    <property type="term" value="F:DNA binding"/>
    <property type="evidence" value="ECO:0007669"/>
    <property type="project" value="UniProtKB-KW"/>
</dbReference>
<gene>
    <name evidence="2" type="ORF">SXIM_35120</name>
</gene>
<dbReference type="InterPro" id="IPR043917">
    <property type="entry name" value="DUF5753"/>
</dbReference>
<dbReference type="PATRIC" id="fig|408015.6.peg.3560"/>
<evidence type="ECO:0000313" key="2">
    <source>
        <dbReference type="EMBL" id="AKG44896.1"/>
    </source>
</evidence>
<reference evidence="2" key="1">
    <citation type="submission" date="2019-08" db="EMBL/GenBank/DDBJ databases">
        <title>Complete genome sequence of a mangrove-derived Streptomyces xiamenensis.</title>
        <authorList>
            <person name="Xu J."/>
        </authorList>
    </citation>
    <scope>NUCLEOTIDE SEQUENCE</scope>
    <source>
        <strain evidence="2">318</strain>
    </source>
</reference>
<accession>A0A0F7CPM0</accession>
<dbReference type="InterPro" id="IPR010982">
    <property type="entry name" value="Lambda_DNA-bd_dom_sf"/>
</dbReference>
<dbReference type="CDD" id="cd00093">
    <property type="entry name" value="HTH_XRE"/>
    <property type="match status" value="1"/>
</dbReference>
<evidence type="ECO:0000259" key="1">
    <source>
        <dbReference type="PROSITE" id="PS50943"/>
    </source>
</evidence>
<dbReference type="PROSITE" id="PS50943">
    <property type="entry name" value="HTH_CROC1"/>
    <property type="match status" value="1"/>
</dbReference>
<dbReference type="STRING" id="408015.SXIM_35120"/>
<dbReference type="SMART" id="SM00530">
    <property type="entry name" value="HTH_XRE"/>
    <property type="match status" value="1"/>
</dbReference>
<proteinExistence type="predicted"/>
<dbReference type="InterPro" id="IPR001387">
    <property type="entry name" value="Cro/C1-type_HTH"/>
</dbReference>
<dbReference type="HOGENOM" id="CLU_055817_0_0_11"/>
<dbReference type="Proteomes" id="UP000034034">
    <property type="component" value="Chromosome"/>
</dbReference>
<dbReference type="RefSeq" id="WP_046724638.1">
    <property type="nucleotide sequence ID" value="NZ_CP009922.3"/>
</dbReference>
<dbReference type="Pfam" id="PF19054">
    <property type="entry name" value="DUF5753"/>
    <property type="match status" value="1"/>
</dbReference>
<dbReference type="Gene3D" id="1.10.260.40">
    <property type="entry name" value="lambda repressor-like DNA-binding domains"/>
    <property type="match status" value="1"/>
</dbReference>
<protein>
    <submittedName>
        <fullName evidence="2">Dna-binding protein</fullName>
    </submittedName>
</protein>
<evidence type="ECO:0000313" key="3">
    <source>
        <dbReference type="Proteomes" id="UP000034034"/>
    </source>
</evidence>
<keyword evidence="3" id="KW-1185">Reference proteome</keyword>